<feature type="signal peptide" evidence="1">
    <location>
        <begin position="1"/>
        <end position="25"/>
    </location>
</feature>
<evidence type="ECO:0000313" key="2">
    <source>
        <dbReference type="EMBL" id="MDX8416207.1"/>
    </source>
</evidence>
<dbReference type="Proteomes" id="UP001275932">
    <property type="component" value="Unassembled WGS sequence"/>
</dbReference>
<feature type="non-terminal residue" evidence="2">
    <location>
        <position position="790"/>
    </location>
</feature>
<evidence type="ECO:0008006" key="4">
    <source>
        <dbReference type="Google" id="ProtNLM"/>
    </source>
</evidence>
<accession>A0ABU4WI16</accession>
<evidence type="ECO:0000313" key="3">
    <source>
        <dbReference type="Proteomes" id="UP001275932"/>
    </source>
</evidence>
<organism evidence="2 3">
    <name type="scientific">Intestinicryptomonas porci</name>
    <dbReference type="NCBI Taxonomy" id="2926320"/>
    <lineage>
        <taxon>Bacteria</taxon>
        <taxon>Pseudomonadati</taxon>
        <taxon>Verrucomicrobiota</taxon>
        <taxon>Opitutia</taxon>
        <taxon>Opitutales</taxon>
        <taxon>Intestinicryptomonaceae</taxon>
        <taxon>Intestinicryptomonas</taxon>
    </lineage>
</organism>
<feature type="chain" id="PRO_5045175550" description="Carbohydrate-binding domain-containing protein" evidence="1">
    <location>
        <begin position="26"/>
        <end position="790"/>
    </location>
</feature>
<gene>
    <name evidence="2" type="ORF">MOX91_08505</name>
</gene>
<keyword evidence="3" id="KW-1185">Reference proteome</keyword>
<name>A0ABU4WI16_9BACT</name>
<proteinExistence type="predicted"/>
<keyword evidence="1" id="KW-0732">Signal</keyword>
<dbReference type="EMBL" id="JALBUT010000011">
    <property type="protein sequence ID" value="MDX8416207.1"/>
    <property type="molecule type" value="Genomic_DNA"/>
</dbReference>
<protein>
    <recommendedName>
        <fullName evidence="4">Carbohydrate-binding domain-containing protein</fullName>
    </recommendedName>
</protein>
<comment type="caution">
    <text evidence="2">The sequence shown here is derived from an EMBL/GenBank/DDBJ whole genome shotgun (WGS) entry which is preliminary data.</text>
</comment>
<sequence length="790" mass="78980">MKKQNKTYKPMAIAALFCAAAGIYAKDDGWQYKDSEKTIIENTGAGTENRLTPLAKGEYLNNKEEIEHVSNVEIASGSAKYVYDTTVMKETKLDGIVLDGEAQSVSIASGAELNVDVTKDDLGAPVNNQSSSAIIFSEEATSASLNGDGTVVVKAANDAVAIESKGEASVDISAKKISAESTIQGNAVAIDVKNAGTISVETLSATANDGSVTALKAESAGDVTIGAANAGISIKDAMGDVTIGAANADISIDNAMGDVTIVSGTDVKVGNIAADKTVKVDEASGTVSVAGEGNLTVGKANKIELTDDNSLGGKLTVTEYAENIDVNSLGAADVQLQDTEFKANEVKGDAKFNGKGNVEIGNAGSVTVASGDSLDGSLTVGTVGNINVDTITGDTTITTATGDVAVNVGANVSVEEAQGKVTLGDVDNVTLGNVAGDIDIVDAGAVKIGQVNASAKVATSDSVEATMASGGILDAGDTTSLTAKVEEGTTNVYVKANSATNVDLQTLGGTTKIDAQKIEYQGDVNGEISSLANNGNVTLSRVDVLEVKNGTQANITVDSTKTSVDVDSLAGDLVIKKASASGVTVTNSTGNVTVGLNSANLTATNITGNVDVKSVEGEGDVIVDSVSGKVTTSGDLNGKLTASNVSGKIDTTAGKLGSADISLNGNDFNAAVVSGDAKLSGVGNVVIKDAGSITVAEGDKLDGTLNVDGALQGNSNIAEITGKTTISDIKENATLTIGKGADIDISGAGNLNVETSAGKITAGDLGNINAENATVAGIESAGKVGDITVG</sequence>
<evidence type="ECO:0000256" key="1">
    <source>
        <dbReference type="SAM" id="SignalP"/>
    </source>
</evidence>
<reference evidence="2 3" key="1">
    <citation type="submission" date="2022-03" db="EMBL/GenBank/DDBJ databases">
        <title>Novel taxa within the pig intestine.</title>
        <authorList>
            <person name="Wylensek D."/>
            <person name="Bishof K."/>
            <person name="Afrizal A."/>
            <person name="Clavel T."/>
        </authorList>
    </citation>
    <scope>NUCLEOTIDE SEQUENCE [LARGE SCALE GENOMIC DNA]</scope>
    <source>
        <strain evidence="2 3">CLA-KB-P66</strain>
    </source>
</reference>
<dbReference type="RefSeq" id="WP_370397662.1">
    <property type="nucleotide sequence ID" value="NZ_JALBUT010000011.1"/>
</dbReference>